<keyword evidence="2" id="KW-1185">Reference proteome</keyword>
<gene>
    <name evidence="1" type="ORF">L2E82_39748</name>
</gene>
<comment type="caution">
    <text evidence="1">The sequence shown here is derived from an EMBL/GenBank/DDBJ whole genome shotgun (WGS) entry which is preliminary data.</text>
</comment>
<reference evidence="2" key="1">
    <citation type="journal article" date="2022" name="Mol. Ecol. Resour.">
        <title>The genomes of chicory, endive, great burdock and yacon provide insights into Asteraceae palaeo-polyploidization history and plant inulin production.</title>
        <authorList>
            <person name="Fan W."/>
            <person name="Wang S."/>
            <person name="Wang H."/>
            <person name="Wang A."/>
            <person name="Jiang F."/>
            <person name="Liu H."/>
            <person name="Zhao H."/>
            <person name="Xu D."/>
            <person name="Zhang Y."/>
        </authorList>
    </citation>
    <scope>NUCLEOTIDE SEQUENCE [LARGE SCALE GENOMIC DNA]</scope>
    <source>
        <strain evidence="2">cv. Punajuju</strain>
    </source>
</reference>
<evidence type="ECO:0000313" key="1">
    <source>
        <dbReference type="EMBL" id="KAI3709977.1"/>
    </source>
</evidence>
<organism evidence="1 2">
    <name type="scientific">Cichorium intybus</name>
    <name type="common">Chicory</name>
    <dbReference type="NCBI Taxonomy" id="13427"/>
    <lineage>
        <taxon>Eukaryota</taxon>
        <taxon>Viridiplantae</taxon>
        <taxon>Streptophyta</taxon>
        <taxon>Embryophyta</taxon>
        <taxon>Tracheophyta</taxon>
        <taxon>Spermatophyta</taxon>
        <taxon>Magnoliopsida</taxon>
        <taxon>eudicotyledons</taxon>
        <taxon>Gunneridae</taxon>
        <taxon>Pentapetalae</taxon>
        <taxon>asterids</taxon>
        <taxon>campanulids</taxon>
        <taxon>Asterales</taxon>
        <taxon>Asteraceae</taxon>
        <taxon>Cichorioideae</taxon>
        <taxon>Cichorieae</taxon>
        <taxon>Cichoriinae</taxon>
        <taxon>Cichorium</taxon>
    </lineage>
</organism>
<dbReference type="Proteomes" id="UP001055811">
    <property type="component" value="Linkage Group LG07"/>
</dbReference>
<protein>
    <submittedName>
        <fullName evidence="1">Uncharacterized protein</fullName>
    </submittedName>
</protein>
<name>A0ACB9AJE2_CICIN</name>
<evidence type="ECO:0000313" key="2">
    <source>
        <dbReference type="Proteomes" id="UP001055811"/>
    </source>
</evidence>
<reference evidence="1 2" key="2">
    <citation type="journal article" date="2022" name="Mol. Ecol. Resour.">
        <title>The genomes of chicory, endive, great burdock and yacon provide insights into Asteraceae paleo-polyploidization history and plant inulin production.</title>
        <authorList>
            <person name="Fan W."/>
            <person name="Wang S."/>
            <person name="Wang H."/>
            <person name="Wang A."/>
            <person name="Jiang F."/>
            <person name="Liu H."/>
            <person name="Zhao H."/>
            <person name="Xu D."/>
            <person name="Zhang Y."/>
        </authorList>
    </citation>
    <scope>NUCLEOTIDE SEQUENCE [LARGE SCALE GENOMIC DNA]</scope>
    <source>
        <strain evidence="2">cv. Punajuju</strain>
        <tissue evidence="1">Leaves</tissue>
    </source>
</reference>
<sequence>MDGPPDWLKLPNELMANILQRLNYIDILNSAWKVCLTWQKICKDPAMWKVIDIPSPVYRHDYDIDMLIRQAVDLSRGELIEFSIAGFEIIDLLDFVVRRSSKLKRLCMKNCHEISDRGFGWEIKRLPELEKLHLANTYLTAKDIEEIGQNCPKLKSFTMNHAYDGPHNDDNALAIANNMPELRHLQVIGDNMTRIGLEGILNGCPHLESLDVRRCFYLRLGGKFGKLCMERIKDLKRPHYSMENSGFHIEYDESDIYDHMYDPVYSDADDSSEDDFYENNEFSGGKKTSKEEEYEYDYDYEYYY</sequence>
<dbReference type="EMBL" id="CM042015">
    <property type="protein sequence ID" value="KAI3709977.1"/>
    <property type="molecule type" value="Genomic_DNA"/>
</dbReference>
<accession>A0ACB9AJE2</accession>
<proteinExistence type="predicted"/>